<dbReference type="InterPro" id="IPR003339">
    <property type="entry name" value="ABC/ECF_trnsptr_transmembrane"/>
</dbReference>
<keyword evidence="3 6" id="KW-0812">Transmembrane</keyword>
<dbReference type="EMBL" id="BAAAPO010000006">
    <property type="protein sequence ID" value="GAA1781577.1"/>
    <property type="molecule type" value="Genomic_DNA"/>
</dbReference>
<keyword evidence="2" id="KW-1003">Cell membrane</keyword>
<keyword evidence="8" id="KW-1185">Reference proteome</keyword>
<evidence type="ECO:0000256" key="4">
    <source>
        <dbReference type="ARBA" id="ARBA00022989"/>
    </source>
</evidence>
<organism evidence="7 8">
    <name type="scientific">Nostocoides veronense</name>
    <dbReference type="NCBI Taxonomy" id="330836"/>
    <lineage>
        <taxon>Bacteria</taxon>
        <taxon>Bacillati</taxon>
        <taxon>Actinomycetota</taxon>
        <taxon>Actinomycetes</taxon>
        <taxon>Micrococcales</taxon>
        <taxon>Intrasporangiaceae</taxon>
        <taxon>Nostocoides</taxon>
    </lineage>
</organism>
<feature type="transmembrane region" description="Helical" evidence="6">
    <location>
        <begin position="23"/>
        <end position="56"/>
    </location>
</feature>
<proteinExistence type="predicted"/>
<evidence type="ECO:0000256" key="1">
    <source>
        <dbReference type="ARBA" id="ARBA00004141"/>
    </source>
</evidence>
<dbReference type="Pfam" id="PF02361">
    <property type="entry name" value="CbiQ"/>
    <property type="match status" value="1"/>
</dbReference>
<dbReference type="PANTHER" id="PTHR34857">
    <property type="entry name" value="SLL0384 PROTEIN"/>
    <property type="match status" value="1"/>
</dbReference>
<dbReference type="RefSeq" id="WP_344080431.1">
    <property type="nucleotide sequence ID" value="NZ_BAAAPO010000006.1"/>
</dbReference>
<evidence type="ECO:0000313" key="8">
    <source>
        <dbReference type="Proteomes" id="UP001499938"/>
    </source>
</evidence>
<keyword evidence="5 6" id="KW-0472">Membrane</keyword>
<evidence type="ECO:0000256" key="3">
    <source>
        <dbReference type="ARBA" id="ARBA00022692"/>
    </source>
</evidence>
<sequence>MTTLGLYVPGNSPLHRMPASAKLLLLVAAAIGSLFVTGPYAALAACALVLILYAVARIPWRVLLVQARPIAWFGVPLLAFHVIVNGGARAVAVVGMFVALILLAALVTLTTRVVDLTDVVVRGVNPLRRLGVDPERVGLLVALGIRAVPVMVTVAAEVRDARRARGGAGGPSAYLVPVVLRALRQADRVGEALVARGAGES</sequence>
<evidence type="ECO:0000313" key="7">
    <source>
        <dbReference type="EMBL" id="GAA1781577.1"/>
    </source>
</evidence>
<keyword evidence="4 6" id="KW-1133">Transmembrane helix</keyword>
<dbReference type="Proteomes" id="UP001499938">
    <property type="component" value="Unassembled WGS sequence"/>
</dbReference>
<accession>A0ABP4XG02</accession>
<comment type="caution">
    <text evidence="7">The sequence shown here is derived from an EMBL/GenBank/DDBJ whole genome shotgun (WGS) entry which is preliminary data.</text>
</comment>
<dbReference type="CDD" id="cd16914">
    <property type="entry name" value="EcfT"/>
    <property type="match status" value="1"/>
</dbReference>
<evidence type="ECO:0000256" key="2">
    <source>
        <dbReference type="ARBA" id="ARBA00022475"/>
    </source>
</evidence>
<gene>
    <name evidence="7" type="ORF">GCM10009811_03750</name>
</gene>
<name>A0ABP4XG02_9MICO</name>
<dbReference type="PANTHER" id="PTHR34857:SF2">
    <property type="entry name" value="SLL0384 PROTEIN"/>
    <property type="match status" value="1"/>
</dbReference>
<dbReference type="InterPro" id="IPR051611">
    <property type="entry name" value="ECF_transporter_component"/>
</dbReference>
<feature type="transmembrane region" description="Helical" evidence="6">
    <location>
        <begin position="62"/>
        <end position="83"/>
    </location>
</feature>
<evidence type="ECO:0000256" key="5">
    <source>
        <dbReference type="ARBA" id="ARBA00023136"/>
    </source>
</evidence>
<evidence type="ECO:0000256" key="6">
    <source>
        <dbReference type="SAM" id="Phobius"/>
    </source>
</evidence>
<reference evidence="8" key="1">
    <citation type="journal article" date="2019" name="Int. J. Syst. Evol. Microbiol.">
        <title>The Global Catalogue of Microorganisms (GCM) 10K type strain sequencing project: providing services to taxonomists for standard genome sequencing and annotation.</title>
        <authorList>
            <consortium name="The Broad Institute Genomics Platform"/>
            <consortium name="The Broad Institute Genome Sequencing Center for Infectious Disease"/>
            <person name="Wu L."/>
            <person name="Ma J."/>
        </authorList>
    </citation>
    <scope>NUCLEOTIDE SEQUENCE [LARGE SCALE GENOMIC DNA]</scope>
    <source>
        <strain evidence="8">JCM 15592</strain>
    </source>
</reference>
<protein>
    <submittedName>
        <fullName evidence="7">Energy-coupling factor transporter transmembrane protein EcfT</fullName>
    </submittedName>
</protein>
<comment type="subcellular location">
    <subcellularLocation>
        <location evidence="1">Membrane</location>
        <topology evidence="1">Multi-pass membrane protein</topology>
    </subcellularLocation>
</comment>
<feature type="transmembrane region" description="Helical" evidence="6">
    <location>
        <begin position="90"/>
        <end position="109"/>
    </location>
</feature>